<evidence type="ECO:0000256" key="1">
    <source>
        <dbReference type="SAM" id="MobiDB-lite"/>
    </source>
</evidence>
<gene>
    <name evidence="2" type="ORF">SK069_19875</name>
</gene>
<accession>A0ABU4VPT6</accession>
<reference evidence="2 3" key="1">
    <citation type="submission" date="2023-11" db="EMBL/GenBank/DDBJ databases">
        <authorList>
            <person name="Xu M."/>
            <person name="Jiang T."/>
        </authorList>
    </citation>
    <scope>NUCLEOTIDE SEQUENCE [LARGE SCALE GENOMIC DNA]</scope>
    <source>
        <strain evidence="2 3">SD</strain>
    </source>
</reference>
<evidence type="ECO:0000313" key="3">
    <source>
        <dbReference type="Proteomes" id="UP001277761"/>
    </source>
</evidence>
<dbReference type="Proteomes" id="UP001277761">
    <property type="component" value="Unassembled WGS sequence"/>
</dbReference>
<dbReference type="RefSeq" id="WP_319956016.1">
    <property type="nucleotide sequence ID" value="NZ_JAXAVX010000023.1"/>
</dbReference>
<organism evidence="2 3">
    <name type="scientific">Patulibacter brassicae</name>
    <dbReference type="NCBI Taxonomy" id="1705717"/>
    <lineage>
        <taxon>Bacteria</taxon>
        <taxon>Bacillati</taxon>
        <taxon>Actinomycetota</taxon>
        <taxon>Thermoleophilia</taxon>
        <taxon>Solirubrobacterales</taxon>
        <taxon>Patulibacteraceae</taxon>
        <taxon>Patulibacter</taxon>
    </lineage>
</organism>
<feature type="compositionally biased region" description="Polar residues" evidence="1">
    <location>
        <begin position="226"/>
        <end position="235"/>
    </location>
</feature>
<keyword evidence="3" id="KW-1185">Reference proteome</keyword>
<comment type="caution">
    <text evidence="2">The sequence shown here is derived from an EMBL/GenBank/DDBJ whole genome shotgun (WGS) entry which is preliminary data.</text>
</comment>
<evidence type="ECO:0000313" key="2">
    <source>
        <dbReference type="EMBL" id="MDX8153867.1"/>
    </source>
</evidence>
<name>A0ABU4VPT6_9ACTN</name>
<protein>
    <submittedName>
        <fullName evidence="2">Uncharacterized protein</fullName>
    </submittedName>
</protein>
<dbReference type="EMBL" id="JAXAVX010000023">
    <property type="protein sequence ID" value="MDX8153867.1"/>
    <property type="molecule type" value="Genomic_DNA"/>
</dbReference>
<feature type="region of interest" description="Disordered" evidence="1">
    <location>
        <begin position="225"/>
        <end position="244"/>
    </location>
</feature>
<sequence length="244" mass="25413">MAPGGETARRTREADACPTVVGDASAAGCPVRTVSASGPDAPGVRFAAPATPARAKVGSTVAPRVEAVAPAGATLVRILDGPRKVCRAATGPLDRRWRAGGDAVGRRALVAEVRDALGRVATADLDLTVERAAPSGVTATPAGRRIGRAVRVETRGRLRLPAGVTAAEACRGRVTVTLKLGRLTLSSRASGLSRDCTYRSTVSTRRAAASLARRLRVDVRVERNDVPTSTTTSKRVSLPVVRRR</sequence>
<proteinExistence type="predicted"/>